<keyword evidence="2" id="KW-0472">Membrane</keyword>
<evidence type="ECO:0000256" key="2">
    <source>
        <dbReference type="SAM" id="Phobius"/>
    </source>
</evidence>
<feature type="region of interest" description="Disordered" evidence="1">
    <location>
        <begin position="1"/>
        <end position="129"/>
    </location>
</feature>
<reference evidence="3" key="1">
    <citation type="submission" date="2022-10" db="EMBL/GenBank/DDBJ databases">
        <title>Culturing micro-colonial fungi from biological soil crusts in the Mojave desert and describing Neophaeococcomyces mojavensis, and introducing the new genera and species Taxawa tesnikishii.</title>
        <authorList>
            <person name="Kurbessoian T."/>
            <person name="Stajich J.E."/>
        </authorList>
    </citation>
    <scope>NUCLEOTIDE SEQUENCE</scope>
    <source>
        <strain evidence="3">TK_41</strain>
    </source>
</reference>
<sequence length="869" mass="94241">MEEHPETTLSELGWTGHSRHQVGGNAESEALQRDADNLAEGDQGLPRISSDSENDARQSFQQRNQPSEGNPRPVSPVSAIDMPSEQDVTADASNPEGSTSNSSNRDSAPVEDGPERSKARAAIQKRTSLHGSQPVHTRIGIYTLVLAVLSIVFIIAALGFVGWLWFGNRSSTTWRRIMLDDFSKQAVTISAIVLRTALGILAGIATAMVASIALERRGVPFQDVAQVSIARFSNSGPDAFWMSILFRKTFIELPLRILLLLLLLTTLASQFTSTILLSDLGPGTVISPSITSTNTSGFSYANEEWDGNSEQVQNPNSPFFASPNYWTTDPTVFPAFAEYSEAGYSSDKTVDTGLTLRAFLPFGDASARQQVRDFQGMAPVFDTRVVCTRPQFTSLKADYMSRSWLRGNISAEASLPGLAATQPVVEFECPLVDNLTYLNGSARDPGNYWTICPMNASVGGLLPVLDPSNNSSLKLSFSLNAAGGAQAKVFTSEGQWSVADGGWAVDIGRAYLIHNATTDGGIPASNATTNWTSIPAEAPWANVNFQTLTDILPGDLNDLGPDCIPSDCWKTKFLISLCYDALPMPVTYEHIQEFKVTASASASRVEPFLKYDLKKRLFPTDSIRTQLGATSSPGSSDSRGILSLTSAQEILAEVDKLRNYWSGNLPEGTPNTPTDPWNVFNRTTYPWITPMAFYSLTNLAMCLGCNTDPSSDYPQASTILSTLFSDTIAATNSPALALQAVLTSVLRMAYYAFLPTFDAQSEVTVTSFSAAQVPLRTRGFWAVFGITTGHFVLCVMALIGFIAFTQVSSLKNAWQTVAHVTENTETMQILKTVGDKDDGEVAKGIEADENLRTRRFKVSAKVSSPEECD</sequence>
<proteinExistence type="predicted"/>
<protein>
    <submittedName>
        <fullName evidence="3">Uncharacterized protein</fullName>
    </submittedName>
</protein>
<keyword evidence="2" id="KW-1133">Transmembrane helix</keyword>
<feature type="transmembrane region" description="Helical" evidence="2">
    <location>
        <begin position="779"/>
        <end position="804"/>
    </location>
</feature>
<accession>A0AA38X3H0</accession>
<keyword evidence="4" id="KW-1185">Reference proteome</keyword>
<feature type="transmembrane region" description="Helical" evidence="2">
    <location>
        <begin position="186"/>
        <end position="214"/>
    </location>
</feature>
<name>A0AA38X3H0_9EURO</name>
<gene>
    <name evidence="3" type="ORF">H2200_009113</name>
</gene>
<evidence type="ECO:0000313" key="3">
    <source>
        <dbReference type="EMBL" id="KAJ9606152.1"/>
    </source>
</evidence>
<organism evidence="3 4">
    <name type="scientific">Cladophialophora chaetospira</name>
    <dbReference type="NCBI Taxonomy" id="386627"/>
    <lineage>
        <taxon>Eukaryota</taxon>
        <taxon>Fungi</taxon>
        <taxon>Dikarya</taxon>
        <taxon>Ascomycota</taxon>
        <taxon>Pezizomycotina</taxon>
        <taxon>Eurotiomycetes</taxon>
        <taxon>Chaetothyriomycetidae</taxon>
        <taxon>Chaetothyriales</taxon>
        <taxon>Herpotrichiellaceae</taxon>
        <taxon>Cladophialophora</taxon>
    </lineage>
</organism>
<comment type="caution">
    <text evidence="3">The sequence shown here is derived from an EMBL/GenBank/DDBJ whole genome shotgun (WGS) entry which is preliminary data.</text>
</comment>
<dbReference type="EMBL" id="JAPDRK010000014">
    <property type="protein sequence ID" value="KAJ9606152.1"/>
    <property type="molecule type" value="Genomic_DNA"/>
</dbReference>
<keyword evidence="2" id="KW-0812">Transmembrane</keyword>
<dbReference type="Proteomes" id="UP001172673">
    <property type="component" value="Unassembled WGS sequence"/>
</dbReference>
<feature type="compositionally biased region" description="Polar residues" evidence="1">
    <location>
        <begin position="91"/>
        <end position="106"/>
    </location>
</feature>
<evidence type="ECO:0000313" key="4">
    <source>
        <dbReference type="Proteomes" id="UP001172673"/>
    </source>
</evidence>
<evidence type="ECO:0000256" key="1">
    <source>
        <dbReference type="SAM" id="MobiDB-lite"/>
    </source>
</evidence>
<feature type="compositionally biased region" description="Polar residues" evidence="1">
    <location>
        <begin position="57"/>
        <end position="68"/>
    </location>
</feature>
<dbReference type="AlphaFoldDB" id="A0AA38X3H0"/>
<feature type="transmembrane region" description="Helical" evidence="2">
    <location>
        <begin position="139"/>
        <end position="166"/>
    </location>
</feature>